<gene>
    <name evidence="1" type="ORF">GCM10025770_08250</name>
</gene>
<comment type="caution">
    <text evidence="1">The sequence shown here is derived from an EMBL/GenBank/DDBJ whole genome shotgun (WGS) entry which is preliminary data.</text>
</comment>
<evidence type="ECO:0000313" key="2">
    <source>
        <dbReference type="Proteomes" id="UP001500547"/>
    </source>
</evidence>
<protein>
    <recommendedName>
        <fullName evidence="3">DUF1851 domain-containing protein</fullName>
    </recommendedName>
</protein>
<organism evidence="1 2">
    <name type="scientific">Viridibacterium curvum</name>
    <dbReference type="NCBI Taxonomy" id="1101404"/>
    <lineage>
        <taxon>Bacteria</taxon>
        <taxon>Pseudomonadati</taxon>
        <taxon>Pseudomonadota</taxon>
        <taxon>Betaproteobacteria</taxon>
        <taxon>Rhodocyclales</taxon>
        <taxon>Rhodocyclaceae</taxon>
        <taxon>Viridibacterium</taxon>
    </lineage>
</organism>
<keyword evidence="2" id="KW-1185">Reference proteome</keyword>
<dbReference type="EMBL" id="BAABLD010000002">
    <property type="protein sequence ID" value="GAA5160462.1"/>
    <property type="molecule type" value="Genomic_DNA"/>
</dbReference>
<dbReference type="Proteomes" id="UP001500547">
    <property type="component" value="Unassembled WGS sequence"/>
</dbReference>
<reference evidence="2" key="1">
    <citation type="journal article" date="2019" name="Int. J. Syst. Evol. Microbiol.">
        <title>The Global Catalogue of Microorganisms (GCM) 10K type strain sequencing project: providing services to taxonomists for standard genome sequencing and annotation.</title>
        <authorList>
            <consortium name="The Broad Institute Genomics Platform"/>
            <consortium name="The Broad Institute Genome Sequencing Center for Infectious Disease"/>
            <person name="Wu L."/>
            <person name="Ma J."/>
        </authorList>
    </citation>
    <scope>NUCLEOTIDE SEQUENCE [LARGE SCALE GENOMIC DNA]</scope>
    <source>
        <strain evidence="2">JCM 18715</strain>
    </source>
</reference>
<evidence type="ECO:0000313" key="1">
    <source>
        <dbReference type="EMBL" id="GAA5160462.1"/>
    </source>
</evidence>
<sequence length="138" mass="15425">MQRLLVSESEYLSSTLDNWEGVIPLGFAFAGMTIFGDLLLRGESSVLLLRLSCFEIEEIGTVIEEAEWQLEAPEEREAHWVYPSLLGQLPTRTEGMIYHFVQPLGLGGVAEVSNVVLLPISQAHQGLRKLWNQVAQSQ</sequence>
<name>A0ABP9QEH9_9RHOO</name>
<proteinExistence type="predicted"/>
<evidence type="ECO:0008006" key="3">
    <source>
        <dbReference type="Google" id="ProtNLM"/>
    </source>
</evidence>
<dbReference type="RefSeq" id="WP_345531574.1">
    <property type="nucleotide sequence ID" value="NZ_BAABLD010000002.1"/>
</dbReference>
<accession>A0ABP9QEH9</accession>